<evidence type="ECO:0000313" key="1">
    <source>
        <dbReference type="EMBL" id="KJH40889.1"/>
    </source>
</evidence>
<reference evidence="2" key="2">
    <citation type="journal article" date="2016" name="Sci. Rep.">
        <title>Dictyocaulus viviparus genome, variome and transcriptome elucidate lungworm biology and support future intervention.</title>
        <authorList>
            <person name="McNulty S.N."/>
            <person name="Strube C."/>
            <person name="Rosa B.A."/>
            <person name="Martin J.C."/>
            <person name="Tyagi R."/>
            <person name="Choi Y.J."/>
            <person name="Wang Q."/>
            <person name="Hallsworth Pepin K."/>
            <person name="Zhang X."/>
            <person name="Ozersky P."/>
            <person name="Wilson R.K."/>
            <person name="Sternberg P.W."/>
            <person name="Gasser R.B."/>
            <person name="Mitreva M."/>
        </authorList>
    </citation>
    <scope>NUCLEOTIDE SEQUENCE [LARGE SCALE GENOMIC DNA]</scope>
    <source>
        <strain evidence="2">HannoverDv2000</strain>
    </source>
</reference>
<name>A0A0D8XB60_DICVI</name>
<reference evidence="1 2" key="1">
    <citation type="submission" date="2013-11" db="EMBL/GenBank/DDBJ databases">
        <title>Draft genome of the bovine lungworm Dictyocaulus viviparus.</title>
        <authorList>
            <person name="Mitreva M."/>
        </authorList>
    </citation>
    <scope>NUCLEOTIDE SEQUENCE [LARGE SCALE GENOMIC DNA]</scope>
    <source>
        <strain evidence="1 2">HannoverDv2000</strain>
    </source>
</reference>
<dbReference type="EMBL" id="KN716982">
    <property type="protein sequence ID" value="KJH40889.1"/>
    <property type="molecule type" value="Genomic_DNA"/>
</dbReference>
<evidence type="ECO:0000313" key="2">
    <source>
        <dbReference type="Proteomes" id="UP000053766"/>
    </source>
</evidence>
<accession>A0A0D8XB60</accession>
<sequence length="88" mass="10333">MAVFVQLRRMTVRMYEQKFFESTITEDESGEYSTNLTNLCVDSPFQRYWKKNTTCSRSNAVVYVIDRHRFEEDESATKSSSSVISKKL</sequence>
<gene>
    <name evidence="1" type="ORF">DICVIV_13148</name>
</gene>
<protein>
    <submittedName>
        <fullName evidence="1">Uncharacterized protein</fullName>
    </submittedName>
</protein>
<dbReference type="Proteomes" id="UP000053766">
    <property type="component" value="Unassembled WGS sequence"/>
</dbReference>
<keyword evidence="2" id="KW-1185">Reference proteome</keyword>
<dbReference type="AlphaFoldDB" id="A0A0D8XB60"/>
<organism evidence="1 2">
    <name type="scientific">Dictyocaulus viviparus</name>
    <name type="common">Bovine lungworm</name>
    <dbReference type="NCBI Taxonomy" id="29172"/>
    <lineage>
        <taxon>Eukaryota</taxon>
        <taxon>Metazoa</taxon>
        <taxon>Ecdysozoa</taxon>
        <taxon>Nematoda</taxon>
        <taxon>Chromadorea</taxon>
        <taxon>Rhabditida</taxon>
        <taxon>Rhabditina</taxon>
        <taxon>Rhabditomorpha</taxon>
        <taxon>Strongyloidea</taxon>
        <taxon>Metastrongylidae</taxon>
        <taxon>Dictyocaulus</taxon>
    </lineage>
</organism>
<proteinExistence type="predicted"/>